<dbReference type="InterPro" id="IPR011047">
    <property type="entry name" value="Quinoprotein_ADH-like_sf"/>
</dbReference>
<dbReference type="Gene3D" id="2.60.40.10">
    <property type="entry name" value="Immunoglobulins"/>
    <property type="match status" value="1"/>
</dbReference>
<dbReference type="Pfam" id="PF00512">
    <property type="entry name" value="HisKA"/>
    <property type="match status" value="1"/>
</dbReference>
<evidence type="ECO:0000256" key="2">
    <source>
        <dbReference type="ARBA" id="ARBA00004236"/>
    </source>
</evidence>
<dbReference type="SUPFAM" id="SSF63829">
    <property type="entry name" value="Calcium-dependent phosphotriesterase"/>
    <property type="match status" value="1"/>
</dbReference>
<dbReference type="CDD" id="cd00075">
    <property type="entry name" value="HATPase"/>
    <property type="match status" value="1"/>
</dbReference>
<protein>
    <recommendedName>
        <fullName evidence="3">histidine kinase</fullName>
        <ecNumber evidence="3">2.7.13.3</ecNumber>
    </recommendedName>
</protein>
<dbReference type="OrthoDB" id="717811at2"/>
<dbReference type="InterPro" id="IPR004358">
    <property type="entry name" value="Sig_transdc_His_kin-like_C"/>
</dbReference>
<dbReference type="Pfam" id="PF07495">
    <property type="entry name" value="Y_Y_Y"/>
    <property type="match status" value="1"/>
</dbReference>
<keyword evidence="13" id="KW-1133">Transmembrane helix</keyword>
<dbReference type="GO" id="GO:0005524">
    <property type="term" value="F:ATP binding"/>
    <property type="evidence" value="ECO:0007669"/>
    <property type="project" value="UniProtKB-KW"/>
</dbReference>
<evidence type="ECO:0000256" key="10">
    <source>
        <dbReference type="ARBA" id="ARBA00023012"/>
    </source>
</evidence>
<evidence type="ECO:0000256" key="11">
    <source>
        <dbReference type="ARBA" id="ARBA00023136"/>
    </source>
</evidence>
<dbReference type="GO" id="GO:0000155">
    <property type="term" value="F:phosphorelay sensor kinase activity"/>
    <property type="evidence" value="ECO:0007669"/>
    <property type="project" value="InterPro"/>
</dbReference>
<keyword evidence="5" id="KW-0597">Phosphoprotein</keyword>
<dbReference type="SUPFAM" id="SSF50998">
    <property type="entry name" value="Quinoprotein alcohol dehydrogenase-like"/>
    <property type="match status" value="1"/>
</dbReference>
<evidence type="ECO:0000256" key="5">
    <source>
        <dbReference type="ARBA" id="ARBA00022553"/>
    </source>
</evidence>
<dbReference type="Pfam" id="PF07494">
    <property type="entry name" value="Reg_prop"/>
    <property type="match status" value="8"/>
</dbReference>
<feature type="coiled-coil region" evidence="12">
    <location>
        <begin position="889"/>
        <end position="923"/>
    </location>
</feature>
<dbReference type="FunFam" id="3.30.565.10:FF:000023">
    <property type="entry name" value="PAS domain-containing sensor histidine kinase"/>
    <property type="match status" value="1"/>
</dbReference>
<dbReference type="InterPro" id="IPR005467">
    <property type="entry name" value="His_kinase_dom"/>
</dbReference>
<evidence type="ECO:0000256" key="12">
    <source>
        <dbReference type="SAM" id="Coils"/>
    </source>
</evidence>
<keyword evidence="9" id="KW-0067">ATP-binding</keyword>
<evidence type="ECO:0000256" key="9">
    <source>
        <dbReference type="ARBA" id="ARBA00022840"/>
    </source>
</evidence>
<dbReference type="Pfam" id="PF02518">
    <property type="entry name" value="HATPase_c"/>
    <property type="match status" value="1"/>
</dbReference>
<evidence type="ECO:0000259" key="14">
    <source>
        <dbReference type="PROSITE" id="PS50109"/>
    </source>
</evidence>
<keyword evidence="10" id="KW-0902">Two-component regulatory system</keyword>
<keyword evidence="7" id="KW-0547">Nucleotide-binding</keyword>
<gene>
    <name evidence="15" type="ORF">PbJCM13498_01130</name>
</gene>
<dbReference type="Gene3D" id="2.130.10.10">
    <property type="entry name" value="YVTN repeat-like/Quinoprotein amine dehydrogenase"/>
    <property type="match status" value="3"/>
</dbReference>
<accession>A0A5M4ATI4</accession>
<keyword evidence="8 15" id="KW-0418">Kinase</keyword>
<name>A0A5M4ATI4_9BACT</name>
<comment type="subcellular location">
    <subcellularLocation>
        <location evidence="2">Cell membrane</location>
    </subcellularLocation>
</comment>
<dbReference type="InterPro" id="IPR036890">
    <property type="entry name" value="HATPase_C_sf"/>
</dbReference>
<dbReference type="Gene3D" id="3.30.565.10">
    <property type="entry name" value="Histidine kinase-like ATPase, C-terminal domain"/>
    <property type="match status" value="1"/>
</dbReference>
<dbReference type="InterPro" id="IPR003661">
    <property type="entry name" value="HisK_dim/P_dom"/>
</dbReference>
<dbReference type="AlphaFoldDB" id="A0A5M4ATI4"/>
<evidence type="ECO:0000256" key="13">
    <source>
        <dbReference type="SAM" id="Phobius"/>
    </source>
</evidence>
<proteinExistence type="predicted"/>
<evidence type="ECO:0000313" key="16">
    <source>
        <dbReference type="Proteomes" id="UP000391834"/>
    </source>
</evidence>
<reference evidence="15 16" key="1">
    <citation type="submission" date="2019-10" db="EMBL/GenBank/DDBJ databases">
        <title>Prolixibacter strains distinguished by the presence of nitrate reductase genes were adept at nitrate-dependent anaerobic corrosion of metallic iron and carbon steel.</title>
        <authorList>
            <person name="Iino T."/>
            <person name="Shono N."/>
            <person name="Ito K."/>
            <person name="Nakamura R."/>
            <person name="Sueoka K."/>
            <person name="Harayama S."/>
            <person name="Ohkuma M."/>
        </authorList>
    </citation>
    <scope>NUCLEOTIDE SEQUENCE [LARGE SCALE GENOMIC DNA]</scope>
    <source>
        <strain evidence="15 16">JCM 13498</strain>
    </source>
</reference>
<evidence type="ECO:0000256" key="1">
    <source>
        <dbReference type="ARBA" id="ARBA00000085"/>
    </source>
</evidence>
<dbReference type="PANTHER" id="PTHR43547">
    <property type="entry name" value="TWO-COMPONENT HISTIDINE KINASE"/>
    <property type="match status" value="1"/>
</dbReference>
<dbReference type="SUPFAM" id="SSF47384">
    <property type="entry name" value="Homodimeric domain of signal transducing histidine kinase"/>
    <property type="match status" value="1"/>
</dbReference>
<evidence type="ECO:0000313" key="15">
    <source>
        <dbReference type="EMBL" id="GET31250.1"/>
    </source>
</evidence>
<keyword evidence="13" id="KW-0812">Transmembrane</keyword>
<dbReference type="PANTHER" id="PTHR43547:SF2">
    <property type="entry name" value="HYBRID SIGNAL TRANSDUCTION HISTIDINE KINASE C"/>
    <property type="match status" value="1"/>
</dbReference>
<keyword evidence="16" id="KW-1185">Reference proteome</keyword>
<dbReference type="InterPro" id="IPR015943">
    <property type="entry name" value="WD40/YVTN_repeat-like_dom_sf"/>
</dbReference>
<comment type="caution">
    <text evidence="15">The sequence shown here is derived from an EMBL/GenBank/DDBJ whole genome shotgun (WGS) entry which is preliminary data.</text>
</comment>
<dbReference type="PRINTS" id="PR00344">
    <property type="entry name" value="BCTRLSENSOR"/>
</dbReference>
<dbReference type="SMART" id="SM00388">
    <property type="entry name" value="HisKA"/>
    <property type="match status" value="1"/>
</dbReference>
<evidence type="ECO:0000256" key="3">
    <source>
        <dbReference type="ARBA" id="ARBA00012438"/>
    </source>
</evidence>
<evidence type="ECO:0000256" key="7">
    <source>
        <dbReference type="ARBA" id="ARBA00022741"/>
    </source>
</evidence>
<dbReference type="PROSITE" id="PS50109">
    <property type="entry name" value="HIS_KIN"/>
    <property type="match status" value="1"/>
</dbReference>
<keyword evidence="12" id="KW-0175">Coiled coil</keyword>
<keyword evidence="4" id="KW-1003">Cell membrane</keyword>
<organism evidence="15 16">
    <name type="scientific">Prolixibacter bellariivorans</name>
    <dbReference type="NCBI Taxonomy" id="314319"/>
    <lineage>
        <taxon>Bacteria</taxon>
        <taxon>Pseudomonadati</taxon>
        <taxon>Bacteroidota</taxon>
        <taxon>Bacteroidia</taxon>
        <taxon>Marinilabiliales</taxon>
        <taxon>Prolixibacteraceae</taxon>
        <taxon>Prolixibacter</taxon>
    </lineage>
</organism>
<dbReference type="InterPro" id="IPR011110">
    <property type="entry name" value="Reg_prop"/>
</dbReference>
<dbReference type="EC" id="2.7.13.3" evidence="3"/>
<dbReference type="InterPro" id="IPR036097">
    <property type="entry name" value="HisK_dim/P_sf"/>
</dbReference>
<feature type="domain" description="Histidine kinase" evidence="14">
    <location>
        <begin position="930"/>
        <end position="1148"/>
    </location>
</feature>
<dbReference type="CDD" id="cd00082">
    <property type="entry name" value="HisKA"/>
    <property type="match status" value="1"/>
</dbReference>
<dbReference type="EMBL" id="BLAX01000001">
    <property type="protein sequence ID" value="GET31250.1"/>
    <property type="molecule type" value="Genomic_DNA"/>
</dbReference>
<dbReference type="SUPFAM" id="SSF55874">
    <property type="entry name" value="ATPase domain of HSP90 chaperone/DNA topoisomerase II/histidine kinase"/>
    <property type="match status" value="1"/>
</dbReference>
<feature type="transmembrane region" description="Helical" evidence="13">
    <location>
        <begin position="866"/>
        <end position="888"/>
    </location>
</feature>
<dbReference type="RefSeq" id="WP_025864852.1">
    <property type="nucleotide sequence ID" value="NZ_BLAX01000001.1"/>
</dbReference>
<dbReference type="InterPro" id="IPR013783">
    <property type="entry name" value="Ig-like_fold"/>
</dbReference>
<keyword evidence="11 13" id="KW-0472">Membrane</keyword>
<comment type="catalytic activity">
    <reaction evidence="1">
        <text>ATP + protein L-histidine = ADP + protein N-phospho-L-histidine.</text>
        <dbReference type="EC" id="2.7.13.3"/>
    </reaction>
</comment>
<evidence type="ECO:0000256" key="6">
    <source>
        <dbReference type="ARBA" id="ARBA00022679"/>
    </source>
</evidence>
<dbReference type="InterPro" id="IPR011123">
    <property type="entry name" value="Y_Y_Y"/>
</dbReference>
<evidence type="ECO:0000256" key="4">
    <source>
        <dbReference type="ARBA" id="ARBA00022475"/>
    </source>
</evidence>
<evidence type="ECO:0000256" key="8">
    <source>
        <dbReference type="ARBA" id="ARBA00022777"/>
    </source>
</evidence>
<dbReference type="Gene3D" id="1.10.287.130">
    <property type="match status" value="1"/>
</dbReference>
<dbReference type="GO" id="GO:0005886">
    <property type="term" value="C:plasma membrane"/>
    <property type="evidence" value="ECO:0007669"/>
    <property type="project" value="UniProtKB-SubCell"/>
</dbReference>
<sequence>MKLKTISRSVLFFIFFFLTFYASGNGNQVRFRRLTINDGLSLSSVYCIRQDSMGFMWFATEDGLNKFDGKNFTIYRPEQGNPNSLTYIWIEQIFVAPDGILWFGSRSGLTRFDPRTETFTRFKHQSDNVHSLSSDTITTLFHDGENHLYVGTLNGLNRIRMDSLSVDRITIPVAASRVRINALVRENNNTLWIGTSAGLFKCNPAEGAVSRPPGIFPEGIPVSVTVLAIKDKDLWIGTTNGLVHYSSISKRIVHYRIPNAEGEHSDGQQVENLLIDDDRALWIVSSFGLSNLNFTTDKLQSVVHSFTATHSLALNTNKPIRKDRQGFIWYGSHGDGLYRIDPVTGKTVHYVNSPADVQSLSENSINCIYEDLSGVIWVGTFGAGISIYDPGAHQVELWRHDPLDENSLPSNFVWSILEARDGTLWVGTNDRGLARYWPKKETFTFYEHQAGIPSSLSESAVRAIFQDRKGNIWVGTDGGGLNKFNPASGTFQHFHSVADDSTTLTGNSVRVIYEDRNGYLWIGTREGLSRMDPTTGKCVRYRHKAGDPNSLSHNIVFSSMLQDEKGYLWIGTYGGGLNRLNPQTGKFEHYRADPADPESLSDDNVFSIFQEKEGVLWIATNGGFNRFDTNTGKFRRFTIRDGLTSNVVYGILPDDEGNLWLSTNGGISRFSLTDYSVKNYDVNDGLQSNEFNGGAYHRGQSGKLYFGGVYGLNVIEPDKLKPVANDAEVVITRLDVLGNEVQVQPNAISLSGKNDVYQVTDEDGKLTLPVSISFAKSIKLDYRHRFLALEFAALKCPLAAKNRFAYRMENLDMGWTHAGNRNYISFANMDAGTYILNVKTQNSDGQWSPHQARLSIIITPPFYRTWWFMLFEFLFALGISLLIYHYLVKAKTNRILKRQNRQIAEANRQLTESEHNLLELNATKDKFFSIIAHDLKNPFTSLLSITDLLLQDFEHADEEDKHLGMKRVNDAIKEIYSLLENLLTWSRAQTGRIQFEPHQFNLSNVVYENINLHRVPAERKGIRLQTDLEENIMAFGDRNMINTVVRNLLSNAVKFTGEGKRIGIQVKKNNHQVEVRVKDEGMGISKENLNMLFRIDMKFKSKGTHGERGTGLGLILCKEFIERHGGKIGVKSKVDKGSTFYFTIPIAPEIEFGSER</sequence>
<dbReference type="InterPro" id="IPR003594">
    <property type="entry name" value="HATPase_dom"/>
</dbReference>
<dbReference type="SMART" id="SM00387">
    <property type="entry name" value="HATPase_c"/>
    <property type="match status" value="1"/>
</dbReference>
<keyword evidence="6" id="KW-0808">Transferase</keyword>
<dbReference type="Proteomes" id="UP000391834">
    <property type="component" value="Unassembled WGS sequence"/>
</dbReference>